<dbReference type="EMBL" id="BAMD01000004">
    <property type="protein sequence ID" value="GAF01904.1"/>
    <property type="molecule type" value="Genomic_DNA"/>
</dbReference>
<gene>
    <name evidence="1" type="ORF">JCM21142_526</name>
</gene>
<accession>W7YH28</accession>
<name>W7YH28_9BACT</name>
<dbReference type="AlphaFoldDB" id="W7YH28"/>
<keyword evidence="2" id="KW-1185">Reference proteome</keyword>
<dbReference type="RefSeq" id="WP_044212095.1">
    <property type="nucleotide sequence ID" value="NZ_BAMD01000004.1"/>
</dbReference>
<reference evidence="1 2" key="1">
    <citation type="journal article" date="2014" name="Genome Announc.">
        <title>Draft Genome Sequence of Cytophaga fermentans JCM 21142T, a Facultative Anaerobe Isolated from Marine Mud.</title>
        <authorList>
            <person name="Starns D."/>
            <person name="Oshima K."/>
            <person name="Suda W."/>
            <person name="Iino T."/>
            <person name="Yuki M."/>
            <person name="Inoue J."/>
            <person name="Kitamura K."/>
            <person name="Iida T."/>
            <person name="Darby A."/>
            <person name="Hattori M."/>
            <person name="Ohkuma M."/>
        </authorList>
    </citation>
    <scope>NUCLEOTIDE SEQUENCE [LARGE SCALE GENOMIC DNA]</scope>
    <source>
        <strain evidence="1 2">JCM 21142</strain>
    </source>
</reference>
<evidence type="ECO:0000313" key="1">
    <source>
        <dbReference type="EMBL" id="GAF01904.1"/>
    </source>
</evidence>
<proteinExistence type="predicted"/>
<comment type="caution">
    <text evidence="1">The sequence shown here is derived from an EMBL/GenBank/DDBJ whole genome shotgun (WGS) entry which is preliminary data.</text>
</comment>
<dbReference type="Proteomes" id="UP000019402">
    <property type="component" value="Unassembled WGS sequence"/>
</dbReference>
<sequence>METIQYSMNKNLPFTSKTKMADVIHRDYTLIPIIGRFGIEFGFGNKTVSEVCDIYNINVWFFLEMVNSFHNKEYFPKKQLQNFSVMHIVQYLSNTHKYYRETKVPEIQVH</sequence>
<organism evidence="1 2">
    <name type="scientific">Saccharicrinis fermentans DSM 9555 = JCM 21142</name>
    <dbReference type="NCBI Taxonomy" id="869213"/>
    <lineage>
        <taxon>Bacteria</taxon>
        <taxon>Pseudomonadati</taxon>
        <taxon>Bacteroidota</taxon>
        <taxon>Bacteroidia</taxon>
        <taxon>Marinilabiliales</taxon>
        <taxon>Marinilabiliaceae</taxon>
        <taxon>Saccharicrinis</taxon>
    </lineage>
</organism>
<dbReference type="OrthoDB" id="937463at2"/>
<dbReference type="eggNOG" id="COG2846">
    <property type="taxonomic scope" value="Bacteria"/>
</dbReference>
<evidence type="ECO:0000313" key="2">
    <source>
        <dbReference type="Proteomes" id="UP000019402"/>
    </source>
</evidence>
<protein>
    <submittedName>
        <fullName evidence="1">Uncharacterized protein</fullName>
    </submittedName>
</protein>